<dbReference type="AlphaFoldDB" id="A0A7U4J6S4"/>
<feature type="transmembrane region" description="Helical" evidence="1">
    <location>
        <begin position="63"/>
        <end position="83"/>
    </location>
</feature>
<evidence type="ECO:0000313" key="3">
    <source>
        <dbReference type="EMBL" id="AJP71291.1"/>
    </source>
</evidence>
<proteinExistence type="predicted"/>
<feature type="transmembrane region" description="Helical" evidence="1">
    <location>
        <begin position="89"/>
        <end position="110"/>
    </location>
</feature>
<keyword evidence="1" id="KW-1133">Transmembrane helix</keyword>
<accession>A0A7U4J6S4</accession>
<feature type="transmembrane region" description="Helical" evidence="1">
    <location>
        <begin position="130"/>
        <end position="158"/>
    </location>
</feature>
<evidence type="ECO:0000256" key="1">
    <source>
        <dbReference type="SAM" id="Phobius"/>
    </source>
</evidence>
<keyword evidence="4" id="KW-1185">Reference proteome</keyword>
<feature type="domain" description="VIT" evidence="2">
    <location>
        <begin position="251"/>
        <end position="381"/>
    </location>
</feature>
<dbReference type="InterPro" id="IPR013694">
    <property type="entry name" value="VIT"/>
</dbReference>
<dbReference type="KEGG" id="sphi:TS85_05010"/>
<protein>
    <recommendedName>
        <fullName evidence="2">VIT domain-containing protein</fullName>
    </recommendedName>
</protein>
<dbReference type="Pfam" id="PF08487">
    <property type="entry name" value="VIT"/>
    <property type="match status" value="1"/>
</dbReference>
<dbReference type="PROSITE" id="PS51468">
    <property type="entry name" value="VIT"/>
    <property type="match status" value="1"/>
</dbReference>
<gene>
    <name evidence="3" type="ORF">TS85_05010</name>
</gene>
<reference evidence="3 4" key="2">
    <citation type="submission" date="2015-02" db="EMBL/GenBank/DDBJ databases">
        <title>The complete genome of Sphingomonas hengshuiensis sp. WHSC-8 isolated from soil of Hengshui Lake.</title>
        <authorList>
            <person name="Wei S."/>
            <person name="Guo J."/>
            <person name="Su C."/>
            <person name="Wu R."/>
            <person name="Zhang Z."/>
            <person name="Liang K."/>
            <person name="Li H."/>
            <person name="Wang T."/>
            <person name="Liu H."/>
            <person name="Zhang C."/>
            <person name="Li Z."/>
            <person name="Wang Q."/>
            <person name="Meng J."/>
        </authorList>
    </citation>
    <scope>NUCLEOTIDE SEQUENCE [LARGE SCALE GENOMIC DNA]</scope>
    <source>
        <strain evidence="3 4">WHSC-8</strain>
    </source>
</reference>
<organism evidence="3 4">
    <name type="scientific">Sphingomonas hengshuiensis</name>
    <dbReference type="NCBI Taxonomy" id="1609977"/>
    <lineage>
        <taxon>Bacteria</taxon>
        <taxon>Pseudomonadati</taxon>
        <taxon>Pseudomonadota</taxon>
        <taxon>Alphaproteobacteria</taxon>
        <taxon>Sphingomonadales</taxon>
        <taxon>Sphingomonadaceae</taxon>
        <taxon>Sphingomonas</taxon>
    </lineage>
</organism>
<reference evidence="3 4" key="1">
    <citation type="journal article" date="2015" name="Int. J. Syst. Evol. Microbiol.">
        <title>Sphingomonas hengshuiensis sp. nov., isolated from lake wetland.</title>
        <authorList>
            <person name="Wei S."/>
            <person name="Wang T."/>
            <person name="Liu H."/>
            <person name="Zhang C."/>
            <person name="Guo J."/>
            <person name="Wang Q."/>
            <person name="Liang K."/>
            <person name="Zhang Z."/>
        </authorList>
    </citation>
    <scope>NUCLEOTIDE SEQUENCE [LARGE SCALE GENOMIC DNA]</scope>
    <source>
        <strain evidence="3 4">WHSC-8</strain>
    </source>
</reference>
<sequence length="783" mass="82424">MALLIGSVFPAGVLILELVTGMCAGTFFDPLPTWGHVVLVAAVPVINFLLWRAAQRENAPAPILMVLGGVAIAIGAGYALVFLPLLPVALVGILFMGLGLLPFAPVGALWQSVRLTAELSAWVQRAGRKIALGVTLGLTALIAFDVPATATYLAIGWWQGDAASARRAVTTMRTVGDPDILLRLSYGDDGRATGLFSFLATGWESGFFRPERISPTAARELYYRVTGTPFNAVARADAGRGARRWQFDWDEDQGGAAVGGRVHGLALTQSRIDGSVSGEDNLAYLEWTAVVANAGAQQGEARLTLALPEGAVASRATLWVNGEPREASIGGRGEVRAAYESVVRRQRDPLLVTTDGANRLLVQAFPIEAGSSIQFRVGITAPLRIARDGTRSLALPMIADRNFDIAREQPHHVWIESDTGISGPAGLAATRANGKVGVRGTIPDATYASLHPQLGVAPILAATNRSAVVPRQGEQPALTVIQRILREDAARPAALAIVVDGSKGNEAVAGALVKALDALPAGLPVSLRIAAETPVVVALAPWSSEQRARVERALADARFVGGQDNVPAVADAAGDAARSDAVLLWVHGAQPVVSAGSHAQLHQMLDRSAMLPRLVRYQAQPGPALSGSGQPWFETARFVAPGASPATDLPLLLRDLTQAGPVWRIERSTAPVQGADRGSIHIARLWAAGGAVGALRGKPADRTAAITLARRLNVVTPVSGAVVLATDREYKENGLVAPGADEVPTIPEPHEWALLAIVAGMLLWLWRRRRRDAPATASGLAFA</sequence>
<dbReference type="EMBL" id="CP010836">
    <property type="protein sequence ID" value="AJP71291.1"/>
    <property type="molecule type" value="Genomic_DNA"/>
</dbReference>
<keyword evidence="1" id="KW-0472">Membrane</keyword>
<keyword evidence="1" id="KW-0812">Transmembrane</keyword>
<feature type="transmembrane region" description="Helical" evidence="1">
    <location>
        <begin position="31"/>
        <end position="51"/>
    </location>
</feature>
<evidence type="ECO:0000313" key="4">
    <source>
        <dbReference type="Proteomes" id="UP000032300"/>
    </source>
</evidence>
<dbReference type="Proteomes" id="UP000032300">
    <property type="component" value="Chromosome"/>
</dbReference>
<evidence type="ECO:0000259" key="2">
    <source>
        <dbReference type="PROSITE" id="PS51468"/>
    </source>
</evidence>
<name>A0A7U4J6S4_9SPHN</name>